<accession>X0TUG0</accession>
<dbReference type="AlphaFoldDB" id="X0TUG0"/>
<evidence type="ECO:0000313" key="1">
    <source>
        <dbReference type="EMBL" id="GAF97218.1"/>
    </source>
</evidence>
<reference evidence="1" key="1">
    <citation type="journal article" date="2014" name="Front. Microbiol.">
        <title>High frequency of phylogenetically diverse reductive dehalogenase-homologous genes in deep subseafloor sedimentary metagenomes.</title>
        <authorList>
            <person name="Kawai M."/>
            <person name="Futagami T."/>
            <person name="Toyoda A."/>
            <person name="Takaki Y."/>
            <person name="Nishi S."/>
            <person name="Hori S."/>
            <person name="Arai W."/>
            <person name="Tsubouchi T."/>
            <person name="Morono Y."/>
            <person name="Uchiyama I."/>
            <person name="Ito T."/>
            <person name="Fujiyama A."/>
            <person name="Inagaki F."/>
            <person name="Takami H."/>
        </authorList>
    </citation>
    <scope>NUCLEOTIDE SEQUENCE</scope>
    <source>
        <strain evidence="1">Expedition CK06-06</strain>
    </source>
</reference>
<protein>
    <submittedName>
        <fullName evidence="1">Uncharacterized protein</fullName>
    </submittedName>
</protein>
<gene>
    <name evidence="1" type="ORF">S01H1_24645</name>
</gene>
<proteinExistence type="predicted"/>
<dbReference type="EMBL" id="BARS01014825">
    <property type="protein sequence ID" value="GAF97218.1"/>
    <property type="molecule type" value="Genomic_DNA"/>
</dbReference>
<name>X0TUG0_9ZZZZ</name>
<sequence length="195" mass="22320">MKKKNSYFLMLILAAIIINANIANLKDEIYKNQNEDANTIRFVNPLNYSDNEGARDICQLNSSYSDEDPSEGWMKLTLELRNAYPGYEAYCTFTLKNIGDATDRIEAITVSDKTENLNWTWTSQHTNGYLWKDFDGDNTFDPGEEVIEITITELHGLELISGETFSAQLDIKITDNAEQIQPYSFEIDILYDEAE</sequence>
<organism evidence="1">
    <name type="scientific">marine sediment metagenome</name>
    <dbReference type="NCBI Taxonomy" id="412755"/>
    <lineage>
        <taxon>unclassified sequences</taxon>
        <taxon>metagenomes</taxon>
        <taxon>ecological metagenomes</taxon>
    </lineage>
</organism>
<comment type="caution">
    <text evidence="1">The sequence shown here is derived from an EMBL/GenBank/DDBJ whole genome shotgun (WGS) entry which is preliminary data.</text>
</comment>